<reference evidence="2" key="1">
    <citation type="submission" date="2022-07" db="EMBL/GenBank/DDBJ databases">
        <title>Fungi with potential for degradation of polypropylene.</title>
        <authorList>
            <person name="Gostincar C."/>
        </authorList>
    </citation>
    <scope>NUCLEOTIDE SEQUENCE</scope>
    <source>
        <strain evidence="2">EXF-13287</strain>
    </source>
</reference>
<dbReference type="PANTHER" id="PTHR39608">
    <property type="entry name" value="INTEGRAL MEMBRANE PROTEIN (AFU_ORTHOLOGUE AFUA_5G08640)"/>
    <property type="match status" value="1"/>
</dbReference>
<sequence length="141" mass="15842">MAMTRHDRVGTPAPMMASNILVWISAVIVMGILSYFLSLNNNQGDHIIYEEVISVLTVAFFLAAFFLHAYPGYVLLFNLIFSYLWLVAVAFTASDFTHSDSALLHTVEAFSFIAFFGLLFNVLYDWHLGYRGATTTTNSRV</sequence>
<feature type="transmembrane region" description="Helical" evidence="1">
    <location>
        <begin position="20"/>
        <end position="40"/>
    </location>
</feature>
<evidence type="ECO:0000256" key="1">
    <source>
        <dbReference type="SAM" id="Phobius"/>
    </source>
</evidence>
<keyword evidence="1" id="KW-0472">Membrane</keyword>
<keyword evidence="3" id="KW-1185">Reference proteome</keyword>
<protein>
    <recommendedName>
        <fullName evidence="4">MARVEL domain-containing protein</fullName>
    </recommendedName>
</protein>
<dbReference type="Proteomes" id="UP001174691">
    <property type="component" value="Unassembled WGS sequence"/>
</dbReference>
<feature type="transmembrane region" description="Helical" evidence="1">
    <location>
        <begin position="103"/>
        <end position="124"/>
    </location>
</feature>
<dbReference type="AlphaFoldDB" id="A0AA38SG86"/>
<evidence type="ECO:0008006" key="4">
    <source>
        <dbReference type="Google" id="ProtNLM"/>
    </source>
</evidence>
<accession>A0AA38SG86</accession>
<evidence type="ECO:0000313" key="2">
    <source>
        <dbReference type="EMBL" id="KAJ9161082.1"/>
    </source>
</evidence>
<keyword evidence="1" id="KW-0812">Transmembrane</keyword>
<organism evidence="2 3">
    <name type="scientific">Coniochaeta hoffmannii</name>
    <dbReference type="NCBI Taxonomy" id="91930"/>
    <lineage>
        <taxon>Eukaryota</taxon>
        <taxon>Fungi</taxon>
        <taxon>Dikarya</taxon>
        <taxon>Ascomycota</taxon>
        <taxon>Pezizomycotina</taxon>
        <taxon>Sordariomycetes</taxon>
        <taxon>Sordariomycetidae</taxon>
        <taxon>Coniochaetales</taxon>
        <taxon>Coniochaetaceae</taxon>
        <taxon>Coniochaeta</taxon>
    </lineage>
</organism>
<proteinExistence type="predicted"/>
<keyword evidence="1" id="KW-1133">Transmembrane helix</keyword>
<feature type="transmembrane region" description="Helical" evidence="1">
    <location>
        <begin position="73"/>
        <end position="91"/>
    </location>
</feature>
<name>A0AA38SG86_9PEZI</name>
<feature type="transmembrane region" description="Helical" evidence="1">
    <location>
        <begin position="47"/>
        <end position="67"/>
    </location>
</feature>
<comment type="caution">
    <text evidence="2">The sequence shown here is derived from an EMBL/GenBank/DDBJ whole genome shotgun (WGS) entry which is preliminary data.</text>
</comment>
<dbReference type="PANTHER" id="PTHR39608:SF2">
    <property type="entry name" value="MARVEL DOMAIN-CONTAINING PROTEIN"/>
    <property type="match status" value="1"/>
</dbReference>
<dbReference type="EMBL" id="JANBVN010000027">
    <property type="protein sequence ID" value="KAJ9161082.1"/>
    <property type="molecule type" value="Genomic_DNA"/>
</dbReference>
<evidence type="ECO:0000313" key="3">
    <source>
        <dbReference type="Proteomes" id="UP001174691"/>
    </source>
</evidence>
<gene>
    <name evidence="2" type="ORF">NKR19_g2594</name>
</gene>